<evidence type="ECO:0000313" key="2">
    <source>
        <dbReference type="EMBL" id="KAK6760354.1"/>
    </source>
</evidence>
<reference evidence="2 3" key="1">
    <citation type="submission" date="2023-08" db="EMBL/GenBank/DDBJ databases">
        <title>A Necator americanus chromosomal reference genome.</title>
        <authorList>
            <person name="Ilik V."/>
            <person name="Petrzelkova K.J."/>
            <person name="Pardy F."/>
            <person name="Fuh T."/>
            <person name="Niatou-Singa F.S."/>
            <person name="Gouil Q."/>
            <person name="Baker L."/>
            <person name="Ritchie M.E."/>
            <person name="Jex A.R."/>
            <person name="Gazzola D."/>
            <person name="Li H."/>
            <person name="Toshio Fujiwara R."/>
            <person name="Zhan B."/>
            <person name="Aroian R.V."/>
            <person name="Pafco B."/>
            <person name="Schwarz E.M."/>
        </authorList>
    </citation>
    <scope>NUCLEOTIDE SEQUENCE [LARGE SCALE GENOMIC DNA]</scope>
    <source>
        <strain evidence="2 3">Aroian</strain>
        <tissue evidence="2">Whole animal</tissue>
    </source>
</reference>
<organism evidence="2 3">
    <name type="scientific">Necator americanus</name>
    <name type="common">Human hookworm</name>
    <dbReference type="NCBI Taxonomy" id="51031"/>
    <lineage>
        <taxon>Eukaryota</taxon>
        <taxon>Metazoa</taxon>
        <taxon>Ecdysozoa</taxon>
        <taxon>Nematoda</taxon>
        <taxon>Chromadorea</taxon>
        <taxon>Rhabditida</taxon>
        <taxon>Rhabditina</taxon>
        <taxon>Rhabditomorpha</taxon>
        <taxon>Strongyloidea</taxon>
        <taxon>Ancylostomatidae</taxon>
        <taxon>Bunostominae</taxon>
        <taxon>Necator</taxon>
    </lineage>
</organism>
<evidence type="ECO:0000256" key="1">
    <source>
        <dbReference type="SAM" id="MobiDB-lite"/>
    </source>
</evidence>
<dbReference type="EMBL" id="JAVFWL010000006">
    <property type="protein sequence ID" value="KAK6760354.1"/>
    <property type="molecule type" value="Genomic_DNA"/>
</dbReference>
<sequence length="155" mass="17008">MFRGGELSKSNEMNSRRVRRSEEEEEGAVAAPALLLVAGCDCGGVGGGGGGYESGAGRPRRGKWSTDANGASKGACRREPIPESERTKLNKDATDRLACPVGCKIHIVQQTHSLNRKCLNFSTFGKYFDATTKDWYIWFCDPCKAVFKTNCEYEE</sequence>
<keyword evidence="3" id="KW-1185">Reference proteome</keyword>
<feature type="region of interest" description="Disordered" evidence="1">
    <location>
        <begin position="1"/>
        <end position="26"/>
    </location>
</feature>
<proteinExistence type="predicted"/>
<evidence type="ECO:0000313" key="3">
    <source>
        <dbReference type="Proteomes" id="UP001303046"/>
    </source>
</evidence>
<comment type="caution">
    <text evidence="2">The sequence shown here is derived from an EMBL/GenBank/DDBJ whole genome shotgun (WGS) entry which is preliminary data.</text>
</comment>
<protein>
    <submittedName>
        <fullName evidence="2">Uncharacterized protein</fullName>
    </submittedName>
</protein>
<name>A0ABR1ECC8_NECAM</name>
<dbReference type="Proteomes" id="UP001303046">
    <property type="component" value="Unassembled WGS sequence"/>
</dbReference>
<gene>
    <name evidence="2" type="primary">Necator_chrX.g21883</name>
    <name evidence="2" type="ORF">RB195_021722</name>
</gene>
<accession>A0ABR1ECC8</accession>
<feature type="region of interest" description="Disordered" evidence="1">
    <location>
        <begin position="51"/>
        <end position="80"/>
    </location>
</feature>